<dbReference type="AlphaFoldDB" id="A0A5M9J7J6"/>
<name>A0A5M9J7J6_MONFR</name>
<protein>
    <submittedName>
        <fullName evidence="2">Uncharacterized protein</fullName>
    </submittedName>
</protein>
<dbReference type="Proteomes" id="UP000322873">
    <property type="component" value="Unassembled WGS sequence"/>
</dbReference>
<proteinExistence type="predicted"/>
<accession>A0A5M9J7J6</accession>
<dbReference type="PRINTS" id="PR00081">
    <property type="entry name" value="GDHRDH"/>
</dbReference>
<dbReference type="InterPro" id="IPR036291">
    <property type="entry name" value="NAD(P)-bd_dom_sf"/>
</dbReference>
<dbReference type="Pfam" id="PF00106">
    <property type="entry name" value="adh_short"/>
    <property type="match status" value="1"/>
</dbReference>
<gene>
    <name evidence="2" type="ORF">EYC84_009422</name>
</gene>
<dbReference type="PROSITE" id="PS00061">
    <property type="entry name" value="ADH_SHORT"/>
    <property type="match status" value="1"/>
</dbReference>
<evidence type="ECO:0000313" key="3">
    <source>
        <dbReference type="Proteomes" id="UP000322873"/>
    </source>
</evidence>
<reference evidence="2 3" key="1">
    <citation type="submission" date="2019-06" db="EMBL/GenBank/DDBJ databases">
        <title>Genome Sequence of the Brown Rot Fungal Pathogen Monilinia fructicola.</title>
        <authorList>
            <person name="De Miccolis Angelini R.M."/>
            <person name="Landi L."/>
            <person name="Abate D."/>
            <person name="Pollastro S."/>
            <person name="Romanazzi G."/>
            <person name="Faretra F."/>
        </authorList>
    </citation>
    <scope>NUCLEOTIDE SEQUENCE [LARGE SCALE GENOMIC DNA]</scope>
    <source>
        <strain evidence="2 3">Mfrc123</strain>
    </source>
</reference>
<dbReference type="SUPFAM" id="SSF51735">
    <property type="entry name" value="NAD(P)-binding Rossmann-fold domains"/>
    <property type="match status" value="1"/>
</dbReference>
<evidence type="ECO:0000256" key="1">
    <source>
        <dbReference type="ARBA" id="ARBA00022857"/>
    </source>
</evidence>
<dbReference type="InterPro" id="IPR052184">
    <property type="entry name" value="SDR_enzymes"/>
</dbReference>
<keyword evidence="3" id="KW-1185">Reference proteome</keyword>
<evidence type="ECO:0000313" key="2">
    <source>
        <dbReference type="EMBL" id="KAA8565568.1"/>
    </source>
</evidence>
<dbReference type="PANTHER" id="PTHR45458:SF1">
    <property type="entry name" value="SHORT CHAIN DEHYDROGENASE"/>
    <property type="match status" value="1"/>
</dbReference>
<keyword evidence="1" id="KW-0521">NADP</keyword>
<organism evidence="2 3">
    <name type="scientific">Monilinia fructicola</name>
    <name type="common">Brown rot fungus</name>
    <name type="synonym">Ciboria fructicola</name>
    <dbReference type="NCBI Taxonomy" id="38448"/>
    <lineage>
        <taxon>Eukaryota</taxon>
        <taxon>Fungi</taxon>
        <taxon>Dikarya</taxon>
        <taxon>Ascomycota</taxon>
        <taxon>Pezizomycotina</taxon>
        <taxon>Leotiomycetes</taxon>
        <taxon>Helotiales</taxon>
        <taxon>Sclerotiniaceae</taxon>
        <taxon>Monilinia</taxon>
    </lineage>
</organism>
<dbReference type="OrthoDB" id="9876299at2759"/>
<dbReference type="GO" id="GO:0016616">
    <property type="term" value="F:oxidoreductase activity, acting on the CH-OH group of donors, NAD or NADP as acceptor"/>
    <property type="evidence" value="ECO:0007669"/>
    <property type="project" value="TreeGrafter"/>
</dbReference>
<dbReference type="PANTHER" id="PTHR45458">
    <property type="entry name" value="SHORT-CHAIN DEHYDROGENASE/REDUCTASE SDR"/>
    <property type="match status" value="1"/>
</dbReference>
<dbReference type="CDD" id="cd05325">
    <property type="entry name" value="carb_red_sniffer_like_SDR_c"/>
    <property type="match status" value="1"/>
</dbReference>
<sequence length="249" mass="26289">MSETTYLITGANRGIGKGILSTLVARPNTTVIAAVRDVAAALKAFETVPVATNSKIITIKIDSNSETDPAAAVAELKSTHNITKIDVLLANAGLLETDAIVPVLEAKPDAIRRHFNVNTIGPLLLFQAFHPLLLASSNPRFFVVTSTLGSIGSLSTYKVPFFTYGVSKSAANFLVAKISYEVPEITTVAFNPGWVQTEMGNGAARGVGLGQAPVAFEDSIRDLVGLFDGVKKEQSGSFLEAGTGEVIPW</sequence>
<dbReference type="VEuPathDB" id="FungiDB:MFRU_006g01480"/>
<dbReference type="EMBL" id="VICG01000013">
    <property type="protein sequence ID" value="KAA8565568.1"/>
    <property type="molecule type" value="Genomic_DNA"/>
</dbReference>
<dbReference type="InterPro" id="IPR002347">
    <property type="entry name" value="SDR_fam"/>
</dbReference>
<dbReference type="InterPro" id="IPR020904">
    <property type="entry name" value="Sc_DH/Rdtase_CS"/>
</dbReference>
<comment type="caution">
    <text evidence="2">The sequence shown here is derived from an EMBL/GenBank/DDBJ whole genome shotgun (WGS) entry which is preliminary data.</text>
</comment>
<dbReference type="Gene3D" id="3.40.50.720">
    <property type="entry name" value="NAD(P)-binding Rossmann-like Domain"/>
    <property type="match status" value="1"/>
</dbReference>